<evidence type="ECO:0000313" key="5">
    <source>
        <dbReference type="EMBL" id="GFZ26601.1"/>
    </source>
</evidence>
<dbReference type="InterPro" id="IPR036390">
    <property type="entry name" value="WH_DNA-bd_sf"/>
</dbReference>
<evidence type="ECO:0000256" key="1">
    <source>
        <dbReference type="ARBA" id="ARBA00023015"/>
    </source>
</evidence>
<keyword evidence="3" id="KW-0804">Transcription</keyword>
<protein>
    <submittedName>
        <fullName evidence="5">GntR family transcriptional regulator</fullName>
    </submittedName>
</protein>
<dbReference type="PANTHER" id="PTHR38445:SF6">
    <property type="entry name" value="GNTR-FAMILY TRANSCRIPTIONAL REGULATOR"/>
    <property type="match status" value="1"/>
</dbReference>
<keyword evidence="6" id="KW-1185">Reference proteome</keyword>
<accession>A0A916QK02</accession>
<organism evidence="5 6">
    <name type="scientific">Lactobacillus corticis</name>
    <dbReference type="NCBI Taxonomy" id="2201249"/>
    <lineage>
        <taxon>Bacteria</taxon>
        <taxon>Bacillati</taxon>
        <taxon>Bacillota</taxon>
        <taxon>Bacilli</taxon>
        <taxon>Lactobacillales</taxon>
        <taxon>Lactobacillaceae</taxon>
        <taxon>Lactobacillus</taxon>
    </lineage>
</organism>
<proteinExistence type="predicted"/>
<dbReference type="PROSITE" id="PS50949">
    <property type="entry name" value="HTH_GNTR"/>
    <property type="match status" value="1"/>
</dbReference>
<reference evidence="5" key="1">
    <citation type="submission" date="2020-08" db="EMBL/GenBank/DDBJ databases">
        <title>Taxonomic study for Lactobacillus species isolated from hardwood bark.</title>
        <authorList>
            <person name="Tohno M."/>
            <person name="Tanizawa Y."/>
        </authorList>
    </citation>
    <scope>NUCLEOTIDE SEQUENCE</scope>
    <source>
        <strain evidence="5">B40</strain>
    </source>
</reference>
<dbReference type="Gene3D" id="1.10.10.10">
    <property type="entry name" value="Winged helix-like DNA-binding domain superfamily/Winged helix DNA-binding domain"/>
    <property type="match status" value="1"/>
</dbReference>
<dbReference type="GO" id="GO:0003677">
    <property type="term" value="F:DNA binding"/>
    <property type="evidence" value="ECO:0007669"/>
    <property type="project" value="UniProtKB-KW"/>
</dbReference>
<keyword evidence="1" id="KW-0805">Transcription regulation</keyword>
<dbReference type="PANTHER" id="PTHR38445">
    <property type="entry name" value="HTH-TYPE TRANSCRIPTIONAL REPRESSOR YTRA"/>
    <property type="match status" value="1"/>
</dbReference>
<dbReference type="AlphaFoldDB" id="A0A916QK02"/>
<name>A0A916QK02_9LACO</name>
<evidence type="ECO:0000259" key="4">
    <source>
        <dbReference type="PROSITE" id="PS50949"/>
    </source>
</evidence>
<sequence length="122" mass="14293">MDFKDNIPIYVQIEQYLYREIIQGNLQAGQKLPSVRQLAVKLTVNVNTVQRALQEMNSHGILYTKRGEGNFVTKDETLLAQMRKQTMDEELAQFVENMRKYGLERDKLVQALTEYLEEHDND</sequence>
<evidence type="ECO:0000313" key="6">
    <source>
        <dbReference type="Proteomes" id="UP000677218"/>
    </source>
</evidence>
<dbReference type="InterPro" id="IPR036388">
    <property type="entry name" value="WH-like_DNA-bd_sf"/>
</dbReference>
<dbReference type="InterPro" id="IPR000524">
    <property type="entry name" value="Tscrpt_reg_HTH_GntR"/>
</dbReference>
<keyword evidence="2" id="KW-0238">DNA-binding</keyword>
<dbReference type="EMBL" id="BMAY01000003">
    <property type="protein sequence ID" value="GFZ26601.1"/>
    <property type="molecule type" value="Genomic_DNA"/>
</dbReference>
<evidence type="ECO:0000256" key="3">
    <source>
        <dbReference type="ARBA" id="ARBA00023163"/>
    </source>
</evidence>
<dbReference type="CDD" id="cd07377">
    <property type="entry name" value="WHTH_GntR"/>
    <property type="match status" value="1"/>
</dbReference>
<dbReference type="GO" id="GO:0003700">
    <property type="term" value="F:DNA-binding transcription factor activity"/>
    <property type="evidence" value="ECO:0007669"/>
    <property type="project" value="InterPro"/>
</dbReference>
<feature type="domain" description="HTH gntR-type" evidence="4">
    <location>
        <begin position="7"/>
        <end position="75"/>
    </location>
</feature>
<dbReference type="RefSeq" id="WP_212780306.1">
    <property type="nucleotide sequence ID" value="NZ_BMAY01000003.1"/>
</dbReference>
<evidence type="ECO:0000256" key="2">
    <source>
        <dbReference type="ARBA" id="ARBA00023125"/>
    </source>
</evidence>
<dbReference type="SUPFAM" id="SSF46785">
    <property type="entry name" value="Winged helix' DNA-binding domain"/>
    <property type="match status" value="1"/>
</dbReference>
<dbReference type="Pfam" id="PF00392">
    <property type="entry name" value="GntR"/>
    <property type="match status" value="1"/>
</dbReference>
<dbReference type="SMART" id="SM00345">
    <property type="entry name" value="HTH_GNTR"/>
    <property type="match status" value="1"/>
</dbReference>
<dbReference type="Proteomes" id="UP000677218">
    <property type="component" value="Unassembled WGS sequence"/>
</dbReference>
<comment type="caution">
    <text evidence="5">The sequence shown here is derived from an EMBL/GenBank/DDBJ whole genome shotgun (WGS) entry which is preliminary data.</text>
</comment>
<gene>
    <name evidence="5" type="ORF">LCB40_04810</name>
</gene>